<dbReference type="EMBL" id="QUSL01000005">
    <property type="protein sequence ID" value="RGD86570.1"/>
    <property type="molecule type" value="Genomic_DNA"/>
</dbReference>
<evidence type="ECO:0000313" key="1">
    <source>
        <dbReference type="EMBL" id="RGD86570.1"/>
    </source>
</evidence>
<evidence type="ECO:0000313" key="2">
    <source>
        <dbReference type="Proteomes" id="UP000261032"/>
    </source>
</evidence>
<protein>
    <submittedName>
        <fullName evidence="1">Uncharacterized protein</fullName>
    </submittedName>
</protein>
<name>A0A3E3EF97_9FIRM</name>
<comment type="caution">
    <text evidence="1">The sequence shown here is derived from an EMBL/GenBank/DDBJ whole genome shotgun (WGS) entry which is preliminary data.</text>
</comment>
<gene>
    <name evidence="1" type="ORF">DXB93_05250</name>
</gene>
<dbReference type="AlphaFoldDB" id="A0A3E3EF97"/>
<reference evidence="1 2" key="1">
    <citation type="submission" date="2018-08" db="EMBL/GenBank/DDBJ databases">
        <title>A genome reference for cultivated species of the human gut microbiota.</title>
        <authorList>
            <person name="Zou Y."/>
            <person name="Xue W."/>
            <person name="Luo G."/>
        </authorList>
    </citation>
    <scope>NUCLEOTIDE SEQUENCE [LARGE SCALE GENOMIC DNA]</scope>
    <source>
        <strain evidence="1 2">OM06-4</strain>
    </source>
</reference>
<dbReference type="Proteomes" id="UP000261032">
    <property type="component" value="Unassembled WGS sequence"/>
</dbReference>
<sequence>MSKLYAIYDENDFPVCVGSSKECAVYMGKKSSKTFIQHCTKVRAGIIKPKLRGYVIGEDPQGKRSKNDNNG</sequence>
<organism evidence="1 2">
    <name type="scientific">Thomasclavelia ramosa</name>
    <dbReference type="NCBI Taxonomy" id="1547"/>
    <lineage>
        <taxon>Bacteria</taxon>
        <taxon>Bacillati</taxon>
        <taxon>Bacillota</taxon>
        <taxon>Erysipelotrichia</taxon>
        <taxon>Erysipelotrichales</taxon>
        <taxon>Coprobacillaceae</taxon>
        <taxon>Thomasclavelia</taxon>
    </lineage>
</organism>
<accession>A0A3E3EF97</accession>
<dbReference type="RefSeq" id="WP_117580869.1">
    <property type="nucleotide sequence ID" value="NZ_JAJCLU010000038.1"/>
</dbReference>
<proteinExistence type="predicted"/>